<sequence length="187" mass="20796">MFPYNPDRVLRTITKLEIAVPDHTATEPEPHDEASKQRKQRLIKKFGNAAEKSFAREALDQDHIQFLAQKNNEAKTRRATKSAILSVARVVTFEDLRDERAKRTEKAAAKAAKGKAKPGRKPKSTPLHPGEATASKGTRGRRTKFAVPEQGPQSELIYDVSMQASGTKVVEEAIAGEPWRAPVAKMW</sequence>
<dbReference type="Proteomes" id="UP000053841">
    <property type="component" value="Unassembled WGS sequence"/>
</dbReference>
<feature type="region of interest" description="Disordered" evidence="1">
    <location>
        <begin position="104"/>
        <end position="152"/>
    </location>
</feature>
<keyword evidence="3" id="KW-1185">Reference proteome</keyword>
<dbReference type="eggNOG" id="ENOG502T64Z">
    <property type="taxonomic scope" value="Eukaryota"/>
</dbReference>
<evidence type="ECO:0000313" key="2">
    <source>
        <dbReference type="EMBL" id="EUC38720.1"/>
    </source>
</evidence>
<dbReference type="OrthoDB" id="4357141at2759"/>
<accession>W6YLY1</accession>
<evidence type="ECO:0000313" key="3">
    <source>
        <dbReference type="Proteomes" id="UP000053841"/>
    </source>
</evidence>
<dbReference type="EMBL" id="KI964541">
    <property type="protein sequence ID" value="EUC38720.1"/>
    <property type="molecule type" value="Genomic_DNA"/>
</dbReference>
<feature type="compositionally biased region" description="Basic and acidic residues" evidence="1">
    <location>
        <begin position="24"/>
        <end position="36"/>
    </location>
</feature>
<organism evidence="2 3">
    <name type="scientific">Cochliobolus carbonum (strain 26-R-13)</name>
    <name type="common">Maize leaf spot fungus</name>
    <name type="synonym">Bipolaris zeicola</name>
    <dbReference type="NCBI Taxonomy" id="930089"/>
    <lineage>
        <taxon>Eukaryota</taxon>
        <taxon>Fungi</taxon>
        <taxon>Dikarya</taxon>
        <taxon>Ascomycota</taxon>
        <taxon>Pezizomycotina</taxon>
        <taxon>Dothideomycetes</taxon>
        <taxon>Pleosporomycetidae</taxon>
        <taxon>Pleosporales</taxon>
        <taxon>Pleosporineae</taxon>
        <taxon>Pleosporaceae</taxon>
        <taxon>Bipolaris</taxon>
    </lineage>
</organism>
<dbReference type="AlphaFoldDB" id="W6YLY1"/>
<dbReference type="RefSeq" id="XP_007707022.1">
    <property type="nucleotide sequence ID" value="XM_007708832.1"/>
</dbReference>
<proteinExistence type="predicted"/>
<dbReference type="GeneID" id="19145115"/>
<name>W6YLY1_COCC2</name>
<gene>
    <name evidence="2" type="ORF">COCCADRAFT_22031</name>
</gene>
<evidence type="ECO:0000256" key="1">
    <source>
        <dbReference type="SAM" id="MobiDB-lite"/>
    </source>
</evidence>
<dbReference type="HOGENOM" id="CLU_102426_0_0_1"/>
<protein>
    <submittedName>
        <fullName evidence="2">Uncharacterized protein</fullName>
    </submittedName>
</protein>
<feature type="region of interest" description="Disordered" evidence="1">
    <location>
        <begin position="21"/>
        <end position="40"/>
    </location>
</feature>
<reference evidence="2 3" key="1">
    <citation type="journal article" date="2013" name="PLoS Genet.">
        <title>Comparative genome structure, secondary metabolite, and effector coding capacity across Cochliobolus pathogens.</title>
        <authorList>
            <person name="Condon B.J."/>
            <person name="Leng Y."/>
            <person name="Wu D."/>
            <person name="Bushley K.E."/>
            <person name="Ohm R.A."/>
            <person name="Otillar R."/>
            <person name="Martin J."/>
            <person name="Schackwitz W."/>
            <person name="Grimwood J."/>
            <person name="MohdZainudin N."/>
            <person name="Xue C."/>
            <person name="Wang R."/>
            <person name="Manning V.A."/>
            <person name="Dhillon B."/>
            <person name="Tu Z.J."/>
            <person name="Steffenson B.J."/>
            <person name="Salamov A."/>
            <person name="Sun H."/>
            <person name="Lowry S."/>
            <person name="LaButti K."/>
            <person name="Han J."/>
            <person name="Copeland A."/>
            <person name="Lindquist E."/>
            <person name="Barry K."/>
            <person name="Schmutz J."/>
            <person name="Baker S.E."/>
            <person name="Ciuffetti L.M."/>
            <person name="Grigoriev I.V."/>
            <person name="Zhong S."/>
            <person name="Turgeon B.G."/>
        </authorList>
    </citation>
    <scope>NUCLEOTIDE SEQUENCE [LARGE SCALE GENOMIC DNA]</scope>
    <source>
        <strain evidence="2 3">26-R-13</strain>
    </source>
</reference>
<feature type="compositionally biased region" description="Basic residues" evidence="1">
    <location>
        <begin position="112"/>
        <end position="123"/>
    </location>
</feature>
<dbReference type="KEGG" id="bze:COCCADRAFT_22031"/>